<keyword evidence="1" id="KW-0812">Transmembrane</keyword>
<keyword evidence="1" id="KW-1133">Transmembrane helix</keyword>
<evidence type="ECO:0000313" key="3">
    <source>
        <dbReference type="Proteomes" id="UP000595841"/>
    </source>
</evidence>
<dbReference type="KEGG" id="pson:JI735_10890"/>
<organism evidence="2 3">
    <name type="scientific">Paenibacillus sonchi</name>
    <dbReference type="NCBI Taxonomy" id="373687"/>
    <lineage>
        <taxon>Bacteria</taxon>
        <taxon>Bacillati</taxon>
        <taxon>Bacillota</taxon>
        <taxon>Bacilli</taxon>
        <taxon>Bacillales</taxon>
        <taxon>Paenibacillaceae</taxon>
        <taxon>Paenibacillus</taxon>
        <taxon>Paenibacillus sonchi group</taxon>
    </lineage>
</organism>
<gene>
    <name evidence="2" type="ORF">JI735_10890</name>
</gene>
<dbReference type="Proteomes" id="UP000595841">
    <property type="component" value="Chromosome"/>
</dbReference>
<protein>
    <submittedName>
        <fullName evidence="2">Uncharacterized protein</fullName>
    </submittedName>
</protein>
<sequence>MHIPPPAPRQTYWNRMILNAFWLVLLVHLLTQTVICLSMQGDCPELSGKSYLIGNVLLPDIMILGTLLVLEAIYKRRPLLSEISNVAASHLIAIVMILNLSDVFYVKPLIMLIPLLVSMLYLRSTYLKATSILCVTYMILLLLEPSVSDNSLRVQNMIIAFILTGTALAGFALIARGVI</sequence>
<feature type="transmembrane region" description="Helical" evidence="1">
    <location>
        <begin position="51"/>
        <end position="70"/>
    </location>
</feature>
<feature type="transmembrane region" description="Helical" evidence="1">
    <location>
        <begin position="154"/>
        <end position="175"/>
    </location>
</feature>
<accession>A0A974SEI2</accession>
<feature type="transmembrane region" description="Helical" evidence="1">
    <location>
        <begin position="79"/>
        <end position="98"/>
    </location>
</feature>
<feature type="transmembrane region" description="Helical" evidence="1">
    <location>
        <begin position="12"/>
        <end position="31"/>
    </location>
</feature>
<name>A0A974SEI2_9BACL</name>
<keyword evidence="3" id="KW-1185">Reference proteome</keyword>
<evidence type="ECO:0000313" key="2">
    <source>
        <dbReference type="EMBL" id="QQZ62967.1"/>
    </source>
</evidence>
<evidence type="ECO:0000256" key="1">
    <source>
        <dbReference type="SAM" id="Phobius"/>
    </source>
</evidence>
<dbReference type="EMBL" id="CP068595">
    <property type="protein sequence ID" value="QQZ62967.1"/>
    <property type="molecule type" value="Genomic_DNA"/>
</dbReference>
<dbReference type="AlphaFoldDB" id="A0A974SEI2"/>
<proteinExistence type="predicted"/>
<dbReference type="RefSeq" id="WP_202677376.1">
    <property type="nucleotide sequence ID" value="NZ_CP068595.1"/>
</dbReference>
<feature type="transmembrane region" description="Helical" evidence="1">
    <location>
        <begin position="129"/>
        <end position="148"/>
    </location>
</feature>
<reference evidence="2 3" key="1">
    <citation type="submission" date="2021-01" db="EMBL/GenBank/DDBJ databases">
        <title>Whole genome sequence of Paenibacillus sonchi LMG 24727 for comparative genomics.</title>
        <authorList>
            <person name="Lee G."/>
            <person name="Kim M.-J."/>
            <person name="Lim K."/>
            <person name="Shin J.-H."/>
        </authorList>
    </citation>
    <scope>NUCLEOTIDE SEQUENCE [LARGE SCALE GENOMIC DNA]</scope>
    <source>
        <strain evidence="2 3">LMG 24727</strain>
    </source>
</reference>
<keyword evidence="1" id="KW-0472">Membrane</keyword>